<dbReference type="EMBL" id="CAJNOK010010106">
    <property type="protein sequence ID" value="CAF1106525.1"/>
    <property type="molecule type" value="Genomic_DNA"/>
</dbReference>
<dbReference type="AlphaFoldDB" id="A0A815C8J9"/>
<protein>
    <recommendedName>
        <fullName evidence="1">HAT C-terminal dimerisation domain-containing protein</fullName>
    </recommendedName>
</protein>
<feature type="domain" description="HAT C-terminal dimerisation" evidence="1">
    <location>
        <begin position="33"/>
        <end position="105"/>
    </location>
</feature>
<dbReference type="Proteomes" id="UP000682733">
    <property type="component" value="Unassembled WGS sequence"/>
</dbReference>
<evidence type="ECO:0000313" key="2">
    <source>
        <dbReference type="EMBL" id="CAF1106525.1"/>
    </source>
</evidence>
<keyword evidence="6" id="KW-1185">Reference proteome</keyword>
<sequence length="111" mass="12426">MDMFNESIGEDSYAESVVDENKKATIINDMLSYRRYATQFNLKHKPDVTSAILFWQSFAGQFPVLGKLAKRMLSTPASSVPSESCFSMSAFLSKKERSRLSGDNLSSSVLR</sequence>
<dbReference type="Proteomes" id="UP000681722">
    <property type="component" value="Unassembled WGS sequence"/>
</dbReference>
<dbReference type="Pfam" id="PF05699">
    <property type="entry name" value="Dimer_Tnp_hAT"/>
    <property type="match status" value="1"/>
</dbReference>
<dbReference type="Proteomes" id="UP000677228">
    <property type="component" value="Unassembled WGS sequence"/>
</dbReference>
<dbReference type="InterPro" id="IPR008906">
    <property type="entry name" value="HATC_C_dom"/>
</dbReference>
<evidence type="ECO:0000259" key="1">
    <source>
        <dbReference type="Pfam" id="PF05699"/>
    </source>
</evidence>
<dbReference type="InterPro" id="IPR012337">
    <property type="entry name" value="RNaseH-like_sf"/>
</dbReference>
<dbReference type="SUPFAM" id="SSF53098">
    <property type="entry name" value="Ribonuclease H-like"/>
    <property type="match status" value="1"/>
</dbReference>
<evidence type="ECO:0000313" key="4">
    <source>
        <dbReference type="EMBL" id="CAF3870578.1"/>
    </source>
</evidence>
<dbReference type="GO" id="GO:0046983">
    <property type="term" value="F:protein dimerization activity"/>
    <property type="evidence" value="ECO:0007669"/>
    <property type="project" value="InterPro"/>
</dbReference>
<accession>A0A815C8J9</accession>
<evidence type="ECO:0000313" key="5">
    <source>
        <dbReference type="EMBL" id="CAF4075154.1"/>
    </source>
</evidence>
<dbReference type="EMBL" id="CAJOBC010027556">
    <property type="protein sequence ID" value="CAF4075154.1"/>
    <property type="molecule type" value="Genomic_DNA"/>
</dbReference>
<gene>
    <name evidence="3" type="ORF">GPM918_LOCUS27525</name>
    <name evidence="2" type="ORF">OVA965_LOCUS19552</name>
    <name evidence="5" type="ORF">SRO942_LOCUS27862</name>
    <name evidence="4" type="ORF">TMI583_LOCUS19632</name>
</gene>
<reference evidence="3" key="1">
    <citation type="submission" date="2021-02" db="EMBL/GenBank/DDBJ databases">
        <authorList>
            <person name="Nowell W R."/>
        </authorList>
    </citation>
    <scope>NUCLEOTIDE SEQUENCE</scope>
</reference>
<proteinExistence type="predicted"/>
<evidence type="ECO:0000313" key="3">
    <source>
        <dbReference type="EMBL" id="CAF1280299.1"/>
    </source>
</evidence>
<dbReference type="OrthoDB" id="10023994at2759"/>
<dbReference type="Proteomes" id="UP000663829">
    <property type="component" value="Unassembled WGS sequence"/>
</dbReference>
<organism evidence="3 6">
    <name type="scientific">Didymodactylos carnosus</name>
    <dbReference type="NCBI Taxonomy" id="1234261"/>
    <lineage>
        <taxon>Eukaryota</taxon>
        <taxon>Metazoa</taxon>
        <taxon>Spiralia</taxon>
        <taxon>Gnathifera</taxon>
        <taxon>Rotifera</taxon>
        <taxon>Eurotatoria</taxon>
        <taxon>Bdelloidea</taxon>
        <taxon>Philodinida</taxon>
        <taxon>Philodinidae</taxon>
        <taxon>Didymodactylos</taxon>
    </lineage>
</organism>
<comment type="caution">
    <text evidence="3">The sequence shown here is derived from an EMBL/GenBank/DDBJ whole genome shotgun (WGS) entry which is preliminary data.</text>
</comment>
<evidence type="ECO:0000313" key="6">
    <source>
        <dbReference type="Proteomes" id="UP000663829"/>
    </source>
</evidence>
<dbReference type="EMBL" id="CAJOBA010011441">
    <property type="protein sequence ID" value="CAF3870578.1"/>
    <property type="molecule type" value="Genomic_DNA"/>
</dbReference>
<dbReference type="EMBL" id="CAJNOQ010011585">
    <property type="protein sequence ID" value="CAF1280299.1"/>
    <property type="molecule type" value="Genomic_DNA"/>
</dbReference>
<name>A0A815C8J9_9BILA</name>